<organism evidence="7 8">
    <name type="scientific">Candidimonas nitroreducens</name>
    <dbReference type="NCBI Taxonomy" id="683354"/>
    <lineage>
        <taxon>Bacteria</taxon>
        <taxon>Pseudomonadati</taxon>
        <taxon>Pseudomonadota</taxon>
        <taxon>Betaproteobacteria</taxon>
        <taxon>Burkholderiales</taxon>
        <taxon>Alcaligenaceae</taxon>
        <taxon>Candidimonas</taxon>
    </lineage>
</organism>
<gene>
    <name evidence="7" type="ORF">CEY11_20245</name>
</gene>
<dbReference type="SUPFAM" id="SSF88946">
    <property type="entry name" value="Sigma2 domain of RNA polymerase sigma factors"/>
    <property type="match status" value="1"/>
</dbReference>
<dbReference type="Pfam" id="PF08281">
    <property type="entry name" value="Sigma70_r4_2"/>
    <property type="match status" value="1"/>
</dbReference>
<dbReference type="GO" id="GO:0006352">
    <property type="term" value="P:DNA-templated transcription initiation"/>
    <property type="evidence" value="ECO:0007669"/>
    <property type="project" value="InterPro"/>
</dbReference>
<dbReference type="Gene3D" id="1.10.1740.10">
    <property type="match status" value="1"/>
</dbReference>
<dbReference type="InterPro" id="IPR013249">
    <property type="entry name" value="RNA_pol_sigma70_r4_t2"/>
</dbReference>
<dbReference type="Proteomes" id="UP000214603">
    <property type="component" value="Unassembled WGS sequence"/>
</dbReference>
<dbReference type="PANTHER" id="PTHR43133:SF63">
    <property type="entry name" value="RNA POLYMERASE SIGMA FACTOR FECI-RELATED"/>
    <property type="match status" value="1"/>
</dbReference>
<evidence type="ECO:0000259" key="5">
    <source>
        <dbReference type="Pfam" id="PF04542"/>
    </source>
</evidence>
<dbReference type="InterPro" id="IPR013324">
    <property type="entry name" value="RNA_pol_sigma_r3/r4-like"/>
</dbReference>
<dbReference type="SUPFAM" id="SSF88659">
    <property type="entry name" value="Sigma3 and sigma4 domains of RNA polymerase sigma factors"/>
    <property type="match status" value="1"/>
</dbReference>
<keyword evidence="2" id="KW-0805">Transcription regulation</keyword>
<evidence type="ECO:0000256" key="1">
    <source>
        <dbReference type="ARBA" id="ARBA00010641"/>
    </source>
</evidence>
<proteinExistence type="inferred from homology"/>
<feature type="domain" description="RNA polymerase sigma-70 region 2" evidence="5">
    <location>
        <begin position="15"/>
        <end position="80"/>
    </location>
</feature>
<keyword evidence="3" id="KW-0731">Sigma factor</keyword>
<dbReference type="InterPro" id="IPR039425">
    <property type="entry name" value="RNA_pol_sigma-70-like"/>
</dbReference>
<evidence type="ECO:0000256" key="3">
    <source>
        <dbReference type="ARBA" id="ARBA00023082"/>
    </source>
</evidence>
<dbReference type="EMBL" id="NJIH01000012">
    <property type="protein sequence ID" value="OWT55659.1"/>
    <property type="molecule type" value="Genomic_DNA"/>
</dbReference>
<evidence type="ECO:0000313" key="7">
    <source>
        <dbReference type="EMBL" id="OWT55659.1"/>
    </source>
</evidence>
<protein>
    <submittedName>
        <fullName evidence="7">RNA polymerase subunit sigma</fullName>
    </submittedName>
</protein>
<dbReference type="PANTHER" id="PTHR43133">
    <property type="entry name" value="RNA POLYMERASE ECF-TYPE SIGMA FACTO"/>
    <property type="match status" value="1"/>
</dbReference>
<comment type="caution">
    <text evidence="7">The sequence shown here is derived from an EMBL/GenBank/DDBJ whole genome shotgun (WGS) entry which is preliminary data.</text>
</comment>
<keyword evidence="4" id="KW-0804">Transcription</keyword>
<dbReference type="InterPro" id="IPR007627">
    <property type="entry name" value="RNA_pol_sigma70_r2"/>
</dbReference>
<evidence type="ECO:0000259" key="6">
    <source>
        <dbReference type="Pfam" id="PF08281"/>
    </source>
</evidence>
<accession>A0A225M9K5</accession>
<dbReference type="InterPro" id="IPR013325">
    <property type="entry name" value="RNA_pol_sigma_r2"/>
</dbReference>
<dbReference type="OrthoDB" id="8654550at2"/>
<comment type="similarity">
    <text evidence="1">Belongs to the sigma-70 factor family. ECF subfamily.</text>
</comment>
<dbReference type="RefSeq" id="WP_088605233.1">
    <property type="nucleotide sequence ID" value="NZ_NJIH01000012.1"/>
</dbReference>
<evidence type="ECO:0000256" key="2">
    <source>
        <dbReference type="ARBA" id="ARBA00023015"/>
    </source>
</evidence>
<keyword evidence="8" id="KW-1185">Reference proteome</keyword>
<dbReference type="Pfam" id="PF04542">
    <property type="entry name" value="Sigma70_r2"/>
    <property type="match status" value="1"/>
</dbReference>
<dbReference type="NCBIfam" id="TIGR02937">
    <property type="entry name" value="sigma70-ECF"/>
    <property type="match status" value="1"/>
</dbReference>
<dbReference type="GO" id="GO:0016987">
    <property type="term" value="F:sigma factor activity"/>
    <property type="evidence" value="ECO:0007669"/>
    <property type="project" value="UniProtKB-KW"/>
</dbReference>
<dbReference type="AlphaFoldDB" id="A0A225M9K5"/>
<dbReference type="InterPro" id="IPR036388">
    <property type="entry name" value="WH-like_DNA-bd_sf"/>
</dbReference>
<name>A0A225M9K5_9BURK</name>
<reference evidence="8" key="1">
    <citation type="submission" date="2017-06" db="EMBL/GenBank/DDBJ databases">
        <title>Herbaspirillum phytohormonus sp. nov., isolated from the root nodule of Robinia pseudoacacia in lead-zinc mine.</title>
        <authorList>
            <person name="Fan M."/>
            <person name="Lin Y."/>
        </authorList>
    </citation>
    <scope>NUCLEOTIDE SEQUENCE [LARGE SCALE GENOMIC DNA]</scope>
    <source>
        <strain evidence="8">SC-089</strain>
    </source>
</reference>
<evidence type="ECO:0000256" key="4">
    <source>
        <dbReference type="ARBA" id="ARBA00023163"/>
    </source>
</evidence>
<evidence type="ECO:0000313" key="8">
    <source>
        <dbReference type="Proteomes" id="UP000214603"/>
    </source>
</evidence>
<dbReference type="InterPro" id="IPR014284">
    <property type="entry name" value="RNA_pol_sigma-70_dom"/>
</dbReference>
<dbReference type="Gene3D" id="1.10.10.10">
    <property type="entry name" value="Winged helix-like DNA-binding domain superfamily/Winged helix DNA-binding domain"/>
    <property type="match status" value="1"/>
</dbReference>
<dbReference type="GO" id="GO:0003677">
    <property type="term" value="F:DNA binding"/>
    <property type="evidence" value="ECO:0007669"/>
    <property type="project" value="InterPro"/>
</dbReference>
<feature type="domain" description="RNA polymerase sigma factor 70 region 4 type 2" evidence="6">
    <location>
        <begin position="112"/>
        <end position="163"/>
    </location>
</feature>
<sequence>MATRHPDVHSSVAQLYRDHGGWLVGWLHRRLGDGHDAADLSQDVFTRLLARPRPLPLNQPRAYLSSIARGLVIDHWRRRDLHRAWVEALSHLPREYAPSAEARVALFETMALIDRALDTLKPAVRAAFLLVQLEGLTCAQAAQQLDISLSTVERHVAKALRHCYAVWFES</sequence>